<dbReference type="PANTHER" id="PTHR16222">
    <property type="entry name" value="ADP-RIBOSYLGLYCOHYDROLASE"/>
    <property type="match status" value="1"/>
</dbReference>
<dbReference type="GO" id="GO:0046872">
    <property type="term" value="F:metal ion binding"/>
    <property type="evidence" value="ECO:0007669"/>
    <property type="project" value="UniProtKB-KW"/>
</dbReference>
<dbReference type="AlphaFoldDB" id="A0A545UF55"/>
<protein>
    <recommendedName>
        <fullName evidence="6">ADP-ribosylglycohydrolase family protein</fullName>
    </recommendedName>
</protein>
<proteinExistence type="inferred from homology"/>
<keyword evidence="3" id="KW-0479">Metal-binding</keyword>
<reference evidence="4 5" key="1">
    <citation type="submission" date="2019-07" db="EMBL/GenBank/DDBJ databases">
        <title>Draft genome for Aliikangiella sp. M105.</title>
        <authorList>
            <person name="Wang G."/>
        </authorList>
    </citation>
    <scope>NUCLEOTIDE SEQUENCE [LARGE SCALE GENOMIC DNA]</scope>
    <source>
        <strain evidence="4 5">M105</strain>
    </source>
</reference>
<feature type="binding site" evidence="3">
    <location>
        <position position="48"/>
    </location>
    <ligand>
        <name>Mg(2+)</name>
        <dbReference type="ChEBI" id="CHEBI:18420"/>
        <label>1</label>
    </ligand>
</feature>
<feature type="binding site" evidence="3">
    <location>
        <position position="49"/>
    </location>
    <ligand>
        <name>Mg(2+)</name>
        <dbReference type="ChEBI" id="CHEBI:18420"/>
        <label>1</label>
    </ligand>
</feature>
<dbReference type="OrthoDB" id="9798107at2"/>
<keyword evidence="2" id="KW-0378">Hydrolase</keyword>
<dbReference type="InterPro" id="IPR005502">
    <property type="entry name" value="Ribosyl_crysJ1"/>
</dbReference>
<dbReference type="Gene3D" id="1.10.4080.10">
    <property type="entry name" value="ADP-ribosylation/Crystallin J1"/>
    <property type="match status" value="1"/>
</dbReference>
<dbReference type="PANTHER" id="PTHR16222:SF24">
    <property type="entry name" value="ADP-RIBOSYLHYDROLASE ARH3"/>
    <property type="match status" value="1"/>
</dbReference>
<evidence type="ECO:0008006" key="6">
    <source>
        <dbReference type="Google" id="ProtNLM"/>
    </source>
</evidence>
<comment type="caution">
    <text evidence="4">The sequence shown here is derived from an EMBL/GenBank/DDBJ whole genome shotgun (WGS) entry which is preliminary data.</text>
</comment>
<feature type="binding site" evidence="3">
    <location>
        <position position="256"/>
    </location>
    <ligand>
        <name>Mg(2+)</name>
        <dbReference type="ChEBI" id="CHEBI:18420"/>
        <label>1</label>
    </ligand>
</feature>
<feature type="binding site" evidence="3">
    <location>
        <position position="259"/>
    </location>
    <ligand>
        <name>Mg(2+)</name>
        <dbReference type="ChEBI" id="CHEBI:18420"/>
        <label>1</label>
    </ligand>
</feature>
<dbReference type="Proteomes" id="UP000315439">
    <property type="component" value="Unassembled WGS sequence"/>
</dbReference>
<accession>A0A545UF55</accession>
<evidence type="ECO:0000313" key="4">
    <source>
        <dbReference type="EMBL" id="TQV88023.1"/>
    </source>
</evidence>
<dbReference type="Pfam" id="PF03747">
    <property type="entry name" value="ADP_ribosyl_GH"/>
    <property type="match status" value="1"/>
</dbReference>
<comment type="cofactor">
    <cofactor evidence="3">
        <name>Mg(2+)</name>
        <dbReference type="ChEBI" id="CHEBI:18420"/>
    </cofactor>
    <text evidence="3">Binds 2 magnesium ions per subunit.</text>
</comment>
<keyword evidence="3" id="KW-0460">Magnesium</keyword>
<evidence type="ECO:0000256" key="1">
    <source>
        <dbReference type="ARBA" id="ARBA00010702"/>
    </source>
</evidence>
<dbReference type="InterPro" id="IPR050792">
    <property type="entry name" value="ADP-ribosylglycohydrolase"/>
</dbReference>
<dbReference type="SUPFAM" id="SSF101478">
    <property type="entry name" value="ADP-ribosylglycohydrolase"/>
    <property type="match status" value="1"/>
</dbReference>
<sequence>MNLKTNRITGAVLGLALGDAFGAPHEGGTLERAFWSLIGNSFGKHRWTDDTQMSIDVLESLIERRSIDQGDLARRFASSYRWYRGYGAGATKLLKRIGAGQTWQQANRSVFPDGSFGNGGAMRSPVVGLYYAEETHEKVVGAARLCAEITHAHPLGIEGAILVALTTALVYKDLDTSEIIRHLLLTAETSPFRKKLEKIEAWLLHDSVKSPETVALELGNGVAALDSCVSAIYIVLTHREKSFDELLQYTIKVGGDVDTIAAMVGAIWGAGRGVDALPEQKLNKLEQCDRLKKLAISLASSN</sequence>
<evidence type="ECO:0000256" key="2">
    <source>
        <dbReference type="ARBA" id="ARBA00022801"/>
    </source>
</evidence>
<feature type="binding site" evidence="3">
    <location>
        <position position="258"/>
    </location>
    <ligand>
        <name>Mg(2+)</name>
        <dbReference type="ChEBI" id="CHEBI:18420"/>
        <label>1</label>
    </ligand>
</feature>
<gene>
    <name evidence="4" type="ORF">FLL46_09435</name>
</gene>
<evidence type="ECO:0000256" key="3">
    <source>
        <dbReference type="PIRSR" id="PIRSR605502-1"/>
    </source>
</evidence>
<dbReference type="EMBL" id="VIKS01000005">
    <property type="protein sequence ID" value="TQV88023.1"/>
    <property type="molecule type" value="Genomic_DNA"/>
</dbReference>
<dbReference type="InterPro" id="IPR036705">
    <property type="entry name" value="Ribosyl_crysJ1_sf"/>
</dbReference>
<feature type="binding site" evidence="3">
    <location>
        <position position="50"/>
    </location>
    <ligand>
        <name>Mg(2+)</name>
        <dbReference type="ChEBI" id="CHEBI:18420"/>
        <label>1</label>
    </ligand>
</feature>
<dbReference type="GO" id="GO:0016787">
    <property type="term" value="F:hydrolase activity"/>
    <property type="evidence" value="ECO:0007669"/>
    <property type="project" value="UniProtKB-KW"/>
</dbReference>
<evidence type="ECO:0000313" key="5">
    <source>
        <dbReference type="Proteomes" id="UP000315439"/>
    </source>
</evidence>
<comment type="similarity">
    <text evidence="1">Belongs to the ADP-ribosylglycohydrolase family.</text>
</comment>
<keyword evidence="5" id="KW-1185">Reference proteome</keyword>
<name>A0A545UF55_9GAMM</name>
<organism evidence="4 5">
    <name type="scientific">Aliikangiella coralliicola</name>
    <dbReference type="NCBI Taxonomy" id="2592383"/>
    <lineage>
        <taxon>Bacteria</taxon>
        <taxon>Pseudomonadati</taxon>
        <taxon>Pseudomonadota</taxon>
        <taxon>Gammaproteobacteria</taxon>
        <taxon>Oceanospirillales</taxon>
        <taxon>Pleioneaceae</taxon>
        <taxon>Aliikangiella</taxon>
    </lineage>
</organism>